<dbReference type="OrthoDB" id="2974843at2759"/>
<sequence>NIMRDNMIINLTGLPGSGMAIDMNIEHLIGALKLLITPKGIYSDWHTYSDISASIKYLNILKKQVRTSMKAAYQKKNHKTPDLTQIVWEVASTARSYPLLERLDNRVENRTASTFTDLLAKGHQKFESSTLRKHSIRSFESGSMVSHWKLQRMVSQL</sequence>
<dbReference type="InterPro" id="IPR046496">
    <property type="entry name" value="DUF6589"/>
</dbReference>
<name>A0A4S8LH24_DENBC</name>
<keyword evidence="3" id="KW-1185">Reference proteome</keyword>
<evidence type="ECO:0000313" key="2">
    <source>
        <dbReference type="EMBL" id="THU88337.1"/>
    </source>
</evidence>
<dbReference type="Pfam" id="PF20231">
    <property type="entry name" value="DUF6589"/>
    <property type="match status" value="1"/>
</dbReference>
<feature type="non-terminal residue" evidence="2">
    <location>
        <position position="1"/>
    </location>
</feature>
<dbReference type="Proteomes" id="UP000297245">
    <property type="component" value="Unassembled WGS sequence"/>
</dbReference>
<accession>A0A4S8LH24</accession>
<feature type="domain" description="DUF6589" evidence="1">
    <location>
        <begin position="1"/>
        <end position="78"/>
    </location>
</feature>
<protein>
    <recommendedName>
        <fullName evidence="1">DUF6589 domain-containing protein</fullName>
    </recommendedName>
</protein>
<gene>
    <name evidence="2" type="ORF">K435DRAFT_680083</name>
</gene>
<evidence type="ECO:0000313" key="3">
    <source>
        <dbReference type="Proteomes" id="UP000297245"/>
    </source>
</evidence>
<proteinExistence type="predicted"/>
<dbReference type="AlphaFoldDB" id="A0A4S8LH24"/>
<reference evidence="2 3" key="1">
    <citation type="journal article" date="2019" name="Nat. Ecol. Evol.">
        <title>Megaphylogeny resolves global patterns of mushroom evolution.</title>
        <authorList>
            <person name="Varga T."/>
            <person name="Krizsan K."/>
            <person name="Foldi C."/>
            <person name="Dima B."/>
            <person name="Sanchez-Garcia M."/>
            <person name="Sanchez-Ramirez S."/>
            <person name="Szollosi G.J."/>
            <person name="Szarkandi J.G."/>
            <person name="Papp V."/>
            <person name="Albert L."/>
            <person name="Andreopoulos W."/>
            <person name="Angelini C."/>
            <person name="Antonin V."/>
            <person name="Barry K.W."/>
            <person name="Bougher N.L."/>
            <person name="Buchanan P."/>
            <person name="Buyck B."/>
            <person name="Bense V."/>
            <person name="Catcheside P."/>
            <person name="Chovatia M."/>
            <person name="Cooper J."/>
            <person name="Damon W."/>
            <person name="Desjardin D."/>
            <person name="Finy P."/>
            <person name="Geml J."/>
            <person name="Haridas S."/>
            <person name="Hughes K."/>
            <person name="Justo A."/>
            <person name="Karasinski D."/>
            <person name="Kautmanova I."/>
            <person name="Kiss B."/>
            <person name="Kocsube S."/>
            <person name="Kotiranta H."/>
            <person name="LaButti K.M."/>
            <person name="Lechner B.E."/>
            <person name="Liimatainen K."/>
            <person name="Lipzen A."/>
            <person name="Lukacs Z."/>
            <person name="Mihaltcheva S."/>
            <person name="Morgado L.N."/>
            <person name="Niskanen T."/>
            <person name="Noordeloos M.E."/>
            <person name="Ohm R.A."/>
            <person name="Ortiz-Santana B."/>
            <person name="Ovrebo C."/>
            <person name="Racz N."/>
            <person name="Riley R."/>
            <person name="Savchenko A."/>
            <person name="Shiryaev A."/>
            <person name="Soop K."/>
            <person name="Spirin V."/>
            <person name="Szebenyi C."/>
            <person name="Tomsovsky M."/>
            <person name="Tulloss R.E."/>
            <person name="Uehling J."/>
            <person name="Grigoriev I.V."/>
            <person name="Vagvolgyi C."/>
            <person name="Papp T."/>
            <person name="Martin F.M."/>
            <person name="Miettinen O."/>
            <person name="Hibbett D.S."/>
            <person name="Nagy L.G."/>
        </authorList>
    </citation>
    <scope>NUCLEOTIDE SEQUENCE [LARGE SCALE GENOMIC DNA]</scope>
    <source>
        <strain evidence="2 3">CBS 962.96</strain>
    </source>
</reference>
<organism evidence="2 3">
    <name type="scientific">Dendrothele bispora (strain CBS 962.96)</name>
    <dbReference type="NCBI Taxonomy" id="1314807"/>
    <lineage>
        <taxon>Eukaryota</taxon>
        <taxon>Fungi</taxon>
        <taxon>Dikarya</taxon>
        <taxon>Basidiomycota</taxon>
        <taxon>Agaricomycotina</taxon>
        <taxon>Agaricomycetes</taxon>
        <taxon>Agaricomycetidae</taxon>
        <taxon>Agaricales</taxon>
        <taxon>Agaricales incertae sedis</taxon>
        <taxon>Dendrothele</taxon>
    </lineage>
</organism>
<evidence type="ECO:0000259" key="1">
    <source>
        <dbReference type="Pfam" id="PF20231"/>
    </source>
</evidence>
<dbReference type="EMBL" id="ML179413">
    <property type="protein sequence ID" value="THU88337.1"/>
    <property type="molecule type" value="Genomic_DNA"/>
</dbReference>